<dbReference type="CDD" id="cd05369">
    <property type="entry name" value="TER_DECR_SDR_a"/>
    <property type="match status" value="1"/>
</dbReference>
<evidence type="ECO:0000256" key="3">
    <source>
        <dbReference type="ARBA" id="ARBA00026117"/>
    </source>
</evidence>
<keyword evidence="1" id="KW-0521">NADP</keyword>
<keyword evidence="2" id="KW-0560">Oxidoreductase</keyword>
<evidence type="ECO:0000313" key="7">
    <source>
        <dbReference type="Proteomes" id="UP000243797"/>
    </source>
</evidence>
<dbReference type="EC" id="1.3.1.124" evidence="3"/>
<name>A0A2K1QSN2_9PEZI</name>
<dbReference type="Pfam" id="PF13561">
    <property type="entry name" value="adh_short_C2"/>
    <property type="match status" value="1"/>
</dbReference>
<comment type="catalytic activity">
    <reaction evidence="5">
        <text>a (2E,4Z)-dienoyl-CoA + NADPH + H(+) = a 4,5-saturated-(3E)-enoyl-CoA + NADP(+)</text>
        <dbReference type="Rhea" id="RHEA:61892"/>
        <dbReference type="ChEBI" id="CHEBI:15378"/>
        <dbReference type="ChEBI" id="CHEBI:57783"/>
        <dbReference type="ChEBI" id="CHEBI:58349"/>
        <dbReference type="ChEBI" id="CHEBI:85099"/>
        <dbReference type="ChEBI" id="CHEBI:85493"/>
        <dbReference type="EC" id="1.3.1.124"/>
    </reaction>
</comment>
<gene>
    <name evidence="6" type="ORF">CAC42_3899</name>
</gene>
<protein>
    <recommendedName>
        <fullName evidence="3">2,4-dienoyl-CoA reductase [(3E)-enoyl-CoA-producing]</fullName>
        <ecNumber evidence="3">1.3.1.124</ecNumber>
    </recommendedName>
</protein>
<accession>A0A2K1QSN2</accession>
<evidence type="ECO:0000313" key="6">
    <source>
        <dbReference type="EMBL" id="PNS17940.1"/>
    </source>
</evidence>
<reference evidence="6 7" key="1">
    <citation type="submission" date="2017-06" db="EMBL/GenBank/DDBJ databases">
        <title>Draft genome sequence of a variant of Elsinoe murrayae.</title>
        <authorList>
            <person name="Cheng Q."/>
        </authorList>
    </citation>
    <scope>NUCLEOTIDE SEQUENCE [LARGE SCALE GENOMIC DNA]</scope>
    <source>
        <strain evidence="6 7">CQ-2017a</strain>
    </source>
</reference>
<dbReference type="InParanoid" id="A0A2K1QSN2"/>
<dbReference type="Gene3D" id="3.40.50.720">
    <property type="entry name" value="NAD(P)-binding Rossmann-like Domain"/>
    <property type="match status" value="1"/>
</dbReference>
<dbReference type="SUPFAM" id="SSF51735">
    <property type="entry name" value="NAD(P)-binding Rossmann-fold domains"/>
    <property type="match status" value="1"/>
</dbReference>
<proteinExistence type="predicted"/>
<comment type="caution">
    <text evidence="6">The sequence shown here is derived from an EMBL/GenBank/DDBJ whole genome shotgun (WGS) entry which is preliminary data.</text>
</comment>
<dbReference type="InterPro" id="IPR002347">
    <property type="entry name" value="SDR_fam"/>
</dbReference>
<evidence type="ECO:0000256" key="1">
    <source>
        <dbReference type="ARBA" id="ARBA00022857"/>
    </source>
</evidence>
<dbReference type="Proteomes" id="UP000243797">
    <property type="component" value="Unassembled WGS sequence"/>
</dbReference>
<organism evidence="6 7">
    <name type="scientific">Sphaceloma murrayae</name>
    <dbReference type="NCBI Taxonomy" id="2082308"/>
    <lineage>
        <taxon>Eukaryota</taxon>
        <taxon>Fungi</taxon>
        <taxon>Dikarya</taxon>
        <taxon>Ascomycota</taxon>
        <taxon>Pezizomycotina</taxon>
        <taxon>Dothideomycetes</taxon>
        <taxon>Dothideomycetidae</taxon>
        <taxon>Myriangiales</taxon>
        <taxon>Elsinoaceae</taxon>
        <taxon>Sphaceloma</taxon>
    </lineage>
</organism>
<dbReference type="EMBL" id="NKHZ01000047">
    <property type="protein sequence ID" value="PNS17940.1"/>
    <property type="molecule type" value="Genomic_DNA"/>
</dbReference>
<evidence type="ECO:0000256" key="2">
    <source>
        <dbReference type="ARBA" id="ARBA00023002"/>
    </source>
</evidence>
<dbReference type="STRING" id="2082308.A0A2K1QSN2"/>
<dbReference type="OrthoDB" id="2136131at2759"/>
<dbReference type="FunCoup" id="A0A2K1QSN2">
    <property type="interactions" value="244"/>
</dbReference>
<dbReference type="PANTHER" id="PTHR43296">
    <property type="entry name" value="PEROXISOMAL 2,4-DIENOYL-COA REDUCTASE"/>
    <property type="match status" value="1"/>
</dbReference>
<keyword evidence="7" id="KW-1185">Reference proteome</keyword>
<dbReference type="AlphaFoldDB" id="A0A2K1QSN2"/>
<sequence length="312" mass="32542">MKTDDFVSGVWRQGIFNDRVVFCTGGAGTICSAQVRALVHLGANACIVGRNEEKTKRMAADIAAQRPGSSVIGIGNIDVRKLESLEDAVKQCISSLGQIDYVIAGAAGNFLAPIDGLSANAFKTVVDIDLLGSFNTLKATLPHLLVSASKNPNPGPTTGGRIVFISATFHFTGMPFQAHVSSAKAGVDALAANVALEYGPHGITSNVISPGGIQGTEGMERLSSKSMRESGDAVKPIPLGRLGLVKEIADATVYLFSETGNYVSGHILVVDGSAWRLPGGLMSMTSGLTYPDVVTKGQTLPSDIKTGRKAKL</sequence>
<evidence type="ECO:0000256" key="5">
    <source>
        <dbReference type="ARBA" id="ARBA00048340"/>
    </source>
</evidence>
<dbReference type="InterPro" id="IPR036291">
    <property type="entry name" value="NAD(P)-bd_dom_sf"/>
</dbReference>
<comment type="catalytic activity">
    <reaction evidence="4">
        <text>a (2E,4E)-dienoyl-CoA + NADPH + H(+) = a 4,5-saturated-(3E)-enoyl-CoA + NADP(+)</text>
        <dbReference type="Rhea" id="RHEA:45912"/>
        <dbReference type="ChEBI" id="CHEBI:15378"/>
        <dbReference type="ChEBI" id="CHEBI:57783"/>
        <dbReference type="ChEBI" id="CHEBI:58349"/>
        <dbReference type="ChEBI" id="CHEBI:85101"/>
        <dbReference type="ChEBI" id="CHEBI:85493"/>
        <dbReference type="EC" id="1.3.1.124"/>
    </reaction>
</comment>
<dbReference type="PRINTS" id="PR00081">
    <property type="entry name" value="GDHRDH"/>
</dbReference>
<dbReference type="GO" id="GO:0008670">
    <property type="term" value="F:2,4-dienoyl-CoA reductase (NADPH) activity"/>
    <property type="evidence" value="ECO:0007669"/>
    <property type="project" value="InterPro"/>
</dbReference>
<dbReference type="GO" id="GO:0009062">
    <property type="term" value="P:fatty acid catabolic process"/>
    <property type="evidence" value="ECO:0007669"/>
    <property type="project" value="InterPro"/>
</dbReference>
<dbReference type="InterPro" id="IPR045017">
    <property type="entry name" value="DECR2-like"/>
</dbReference>
<dbReference type="GO" id="GO:0005777">
    <property type="term" value="C:peroxisome"/>
    <property type="evidence" value="ECO:0007669"/>
    <property type="project" value="TreeGrafter"/>
</dbReference>
<evidence type="ECO:0000256" key="4">
    <source>
        <dbReference type="ARBA" id="ARBA00048009"/>
    </source>
</evidence>
<dbReference type="PANTHER" id="PTHR43296:SF2">
    <property type="entry name" value="PEROXISOMAL 2,4-DIENOYL-COA REDUCTASE [(3E)-ENOYL-COA-PRODUCING]"/>
    <property type="match status" value="1"/>
</dbReference>